<evidence type="ECO:0000313" key="1">
    <source>
        <dbReference type="EMBL" id="KAI5658014.1"/>
    </source>
</evidence>
<proteinExistence type="predicted"/>
<dbReference type="EMBL" id="CM044706">
    <property type="protein sequence ID" value="KAI5658014.1"/>
    <property type="molecule type" value="Genomic_DNA"/>
</dbReference>
<gene>
    <name evidence="1" type="ORF">M9H77_26807</name>
</gene>
<reference evidence="2" key="1">
    <citation type="journal article" date="2023" name="Nat. Plants">
        <title>Single-cell RNA sequencing provides a high-resolution roadmap for understanding the multicellular compartmentation of specialized metabolism.</title>
        <authorList>
            <person name="Sun S."/>
            <person name="Shen X."/>
            <person name="Li Y."/>
            <person name="Li Y."/>
            <person name="Wang S."/>
            <person name="Li R."/>
            <person name="Zhang H."/>
            <person name="Shen G."/>
            <person name="Guo B."/>
            <person name="Wei J."/>
            <person name="Xu J."/>
            <person name="St-Pierre B."/>
            <person name="Chen S."/>
            <person name="Sun C."/>
        </authorList>
    </citation>
    <scope>NUCLEOTIDE SEQUENCE [LARGE SCALE GENOMIC DNA]</scope>
</reference>
<accession>A0ACC0AB25</accession>
<dbReference type="Proteomes" id="UP001060085">
    <property type="component" value="Linkage Group LG06"/>
</dbReference>
<protein>
    <submittedName>
        <fullName evidence="1">Uncharacterized protein</fullName>
    </submittedName>
</protein>
<sequence>MYEVFQTVDLSIKVDAVFKKFDQLLALNTFPTNSSNVQEKVLSALKILETKTKTLDSNTLFIAKLENQIGQLAAVMSRRDENKFPSHAIDNPRANSYDEQVKAVITLRNGKLGIDNGAEIEKKTEKELVSSSNSKTLGSSPMASYQEKVPYLQALLPPLYLRKENKREDILETLKEGKKPQLPLNFLGFWF</sequence>
<name>A0ACC0AB25_CATRO</name>
<organism evidence="1 2">
    <name type="scientific">Catharanthus roseus</name>
    <name type="common">Madagascar periwinkle</name>
    <name type="synonym">Vinca rosea</name>
    <dbReference type="NCBI Taxonomy" id="4058"/>
    <lineage>
        <taxon>Eukaryota</taxon>
        <taxon>Viridiplantae</taxon>
        <taxon>Streptophyta</taxon>
        <taxon>Embryophyta</taxon>
        <taxon>Tracheophyta</taxon>
        <taxon>Spermatophyta</taxon>
        <taxon>Magnoliopsida</taxon>
        <taxon>eudicotyledons</taxon>
        <taxon>Gunneridae</taxon>
        <taxon>Pentapetalae</taxon>
        <taxon>asterids</taxon>
        <taxon>lamiids</taxon>
        <taxon>Gentianales</taxon>
        <taxon>Apocynaceae</taxon>
        <taxon>Rauvolfioideae</taxon>
        <taxon>Vinceae</taxon>
        <taxon>Catharanthinae</taxon>
        <taxon>Catharanthus</taxon>
    </lineage>
</organism>
<evidence type="ECO:0000313" key="2">
    <source>
        <dbReference type="Proteomes" id="UP001060085"/>
    </source>
</evidence>
<keyword evidence="2" id="KW-1185">Reference proteome</keyword>
<comment type="caution">
    <text evidence="1">The sequence shown here is derived from an EMBL/GenBank/DDBJ whole genome shotgun (WGS) entry which is preliminary data.</text>
</comment>